<dbReference type="OrthoDB" id="10254988at2759"/>
<evidence type="ECO:0000313" key="4">
    <source>
        <dbReference type="Proteomes" id="UP000030651"/>
    </source>
</evidence>
<organism evidence="3 4">
    <name type="scientific">Pestalotiopsis fici (strain W106-1 / CGMCC3.15140)</name>
    <dbReference type="NCBI Taxonomy" id="1229662"/>
    <lineage>
        <taxon>Eukaryota</taxon>
        <taxon>Fungi</taxon>
        <taxon>Dikarya</taxon>
        <taxon>Ascomycota</taxon>
        <taxon>Pezizomycotina</taxon>
        <taxon>Sordariomycetes</taxon>
        <taxon>Xylariomycetidae</taxon>
        <taxon>Amphisphaeriales</taxon>
        <taxon>Sporocadaceae</taxon>
        <taxon>Pestalotiopsis</taxon>
    </lineage>
</organism>
<proteinExistence type="predicted"/>
<sequence length="514" mass="59279">MANPTAFQTGALPPLRTNWDQVSEWLKAGDNLLEDLHKRLDEAPDALGSGNMPDFDTDNDSDKVADLALKIENMGKKLRELQKESNEHVENIDAPRQSLRQVMDKVPNFISQNVGLNSAATQDLLTHFLEAFKTLDPIRELSPSHKTALFNAEVQLLQEKLSMLKTQTTARPDDLEECQHTSQESQRSLIKLREELKVKQDKIRSLEQDLEQSNSTVDDTKARCDKKIQLLKDSNKKNEEDMQTWFNEKTAEVEKWSLAIQDYEKEKKDNVQKIKDLETEVAMKQQTLDRLSQKTSQAGHVHGVDVEVLQSEKATLEDELYSLRLQNKASEQEAEMLGSQIQTLEQEKMVAIQAHQNVNRLLQKEVEDRKSWTDEIGLLKLQLEDEKTAHSEARDGEIQALDAFNQGLEARQELENAKKLEEVQKVHAQRDLDVLRSEIESLRKSHGQLLEEKNKSQEDLVNMTRQRDEIVTERDGFEKDLENMTRQYEEANEQSKRYSNLYRNVSKEKEHLEG</sequence>
<keyword evidence="1" id="KW-0175">Coiled coil</keyword>
<dbReference type="EMBL" id="KI912115">
    <property type="protein sequence ID" value="ETS77915.1"/>
    <property type="molecule type" value="Genomic_DNA"/>
</dbReference>
<dbReference type="Proteomes" id="UP000030651">
    <property type="component" value="Unassembled WGS sequence"/>
</dbReference>
<reference evidence="4" key="1">
    <citation type="journal article" date="2015" name="BMC Genomics">
        <title>Genomic and transcriptomic analysis of the endophytic fungus Pestalotiopsis fici reveals its lifestyle and high potential for synthesis of natural products.</title>
        <authorList>
            <person name="Wang X."/>
            <person name="Zhang X."/>
            <person name="Liu L."/>
            <person name="Xiang M."/>
            <person name="Wang W."/>
            <person name="Sun X."/>
            <person name="Che Y."/>
            <person name="Guo L."/>
            <person name="Liu G."/>
            <person name="Guo L."/>
            <person name="Wang C."/>
            <person name="Yin W.B."/>
            <person name="Stadler M."/>
            <person name="Zhang X."/>
            <person name="Liu X."/>
        </authorList>
    </citation>
    <scope>NUCLEOTIDE SEQUENCE [LARGE SCALE GENOMIC DNA]</scope>
    <source>
        <strain evidence="4">W106-1 / CGMCC3.15140</strain>
    </source>
</reference>
<keyword evidence="4" id="KW-1185">Reference proteome</keyword>
<dbReference type="HOGENOM" id="CLU_530077_0_0_1"/>
<name>W3WVN8_PESFW</name>
<dbReference type="RefSeq" id="XP_007836749.1">
    <property type="nucleotide sequence ID" value="XM_007838558.1"/>
</dbReference>
<feature type="coiled-coil region" evidence="1">
    <location>
        <begin position="64"/>
        <end position="91"/>
    </location>
</feature>
<dbReference type="AlphaFoldDB" id="W3WVN8"/>
<dbReference type="InParanoid" id="W3WVN8"/>
<dbReference type="STRING" id="1229662.W3WVN8"/>
<feature type="coiled-coil region" evidence="1">
    <location>
        <begin position="175"/>
        <end position="347"/>
    </location>
</feature>
<gene>
    <name evidence="3" type="ORF">PFICI_09977</name>
</gene>
<accession>W3WVN8</accession>
<evidence type="ECO:0000256" key="2">
    <source>
        <dbReference type="SAM" id="MobiDB-lite"/>
    </source>
</evidence>
<protein>
    <submittedName>
        <fullName evidence="3">Uncharacterized protein</fullName>
    </submittedName>
</protein>
<feature type="region of interest" description="Disordered" evidence="2">
    <location>
        <begin position="489"/>
        <end position="514"/>
    </location>
</feature>
<dbReference type="GeneID" id="19274990"/>
<dbReference type="KEGG" id="pfy:PFICI_09977"/>
<evidence type="ECO:0000313" key="3">
    <source>
        <dbReference type="EMBL" id="ETS77915.1"/>
    </source>
</evidence>
<evidence type="ECO:0000256" key="1">
    <source>
        <dbReference type="SAM" id="Coils"/>
    </source>
</evidence>
<feature type="compositionally biased region" description="Basic and acidic residues" evidence="2">
    <location>
        <begin position="505"/>
        <end position="514"/>
    </location>
</feature>